<evidence type="ECO:0000256" key="5">
    <source>
        <dbReference type="SAM" id="MobiDB-lite"/>
    </source>
</evidence>
<evidence type="ECO:0000256" key="2">
    <source>
        <dbReference type="ARBA" id="ARBA00022741"/>
    </source>
</evidence>
<evidence type="ECO:0000313" key="9">
    <source>
        <dbReference type="Proteomes" id="UP000233200"/>
    </source>
</evidence>
<evidence type="ECO:0000256" key="4">
    <source>
        <dbReference type="ARBA" id="ARBA00022840"/>
    </source>
</evidence>
<dbReference type="AlphaFoldDB" id="A0A2K6NL41"/>
<keyword evidence="2" id="KW-0547">Nucleotide-binding</keyword>
<reference evidence="8" key="1">
    <citation type="submission" date="2025-08" db="UniProtKB">
        <authorList>
            <consortium name="Ensembl"/>
        </authorList>
    </citation>
    <scope>IDENTIFICATION</scope>
</reference>
<dbReference type="Proteomes" id="UP000233200">
    <property type="component" value="Unplaced"/>
</dbReference>
<dbReference type="GO" id="GO:0005524">
    <property type="term" value="F:ATP binding"/>
    <property type="evidence" value="ECO:0007669"/>
    <property type="project" value="UniProtKB-KW"/>
</dbReference>
<dbReference type="Pfam" id="PF21127">
    <property type="entry name" value="ATG1-like_MIT2"/>
    <property type="match status" value="1"/>
</dbReference>
<feature type="region of interest" description="Disordered" evidence="5">
    <location>
        <begin position="97"/>
        <end position="142"/>
    </location>
</feature>
<name>A0A2K6NL41_RHIRO</name>
<dbReference type="GO" id="GO:0004674">
    <property type="term" value="F:protein serine/threonine kinase activity"/>
    <property type="evidence" value="ECO:0007669"/>
    <property type="project" value="InterPro"/>
</dbReference>
<keyword evidence="3" id="KW-0418">Kinase</keyword>
<evidence type="ECO:0000259" key="6">
    <source>
        <dbReference type="Pfam" id="PF12063"/>
    </source>
</evidence>
<reference evidence="8" key="2">
    <citation type="submission" date="2025-09" db="UniProtKB">
        <authorList>
            <consortium name="Ensembl"/>
        </authorList>
    </citation>
    <scope>IDENTIFICATION</scope>
</reference>
<feature type="domain" description="ATG1-like MIT" evidence="7">
    <location>
        <begin position="447"/>
        <end position="520"/>
    </location>
</feature>
<feature type="region of interest" description="Disordered" evidence="5">
    <location>
        <begin position="1"/>
        <end position="37"/>
    </location>
</feature>
<keyword evidence="4" id="KW-0067">ATP-binding</keyword>
<feature type="region of interest" description="Disordered" evidence="5">
    <location>
        <begin position="49"/>
        <end position="74"/>
    </location>
</feature>
<dbReference type="Pfam" id="PF12063">
    <property type="entry name" value="ATG1-like_MIT1"/>
    <property type="match status" value="1"/>
</dbReference>
<dbReference type="InterPro" id="IPR048941">
    <property type="entry name" value="ATG1-like_MIT2"/>
</dbReference>
<evidence type="ECO:0000256" key="1">
    <source>
        <dbReference type="ARBA" id="ARBA00022679"/>
    </source>
</evidence>
<feature type="compositionally biased region" description="Polar residues" evidence="5">
    <location>
        <begin position="61"/>
        <end position="74"/>
    </location>
</feature>
<dbReference type="Ensembl" id="ENSRROT00000022955.1">
    <property type="protein sequence ID" value="ENSRROP00000004995.1"/>
    <property type="gene ID" value="ENSRROG00000020717.1"/>
</dbReference>
<keyword evidence="9" id="KW-1185">Reference proteome</keyword>
<organism evidence="8 9">
    <name type="scientific">Rhinopithecus roxellana</name>
    <name type="common">Golden snub-nosed monkey</name>
    <name type="synonym">Pygathrix roxellana</name>
    <dbReference type="NCBI Taxonomy" id="61622"/>
    <lineage>
        <taxon>Eukaryota</taxon>
        <taxon>Metazoa</taxon>
        <taxon>Chordata</taxon>
        <taxon>Craniata</taxon>
        <taxon>Vertebrata</taxon>
        <taxon>Euteleostomi</taxon>
        <taxon>Mammalia</taxon>
        <taxon>Eutheria</taxon>
        <taxon>Euarchontoglires</taxon>
        <taxon>Primates</taxon>
        <taxon>Haplorrhini</taxon>
        <taxon>Catarrhini</taxon>
        <taxon>Cercopithecidae</taxon>
        <taxon>Colobinae</taxon>
        <taxon>Rhinopithecus</taxon>
    </lineage>
</organism>
<accession>A0A2K6NL41</accession>
<dbReference type="GeneTree" id="ENSGT00940000157588"/>
<proteinExistence type="predicted"/>
<evidence type="ECO:0000256" key="3">
    <source>
        <dbReference type="ARBA" id="ARBA00022777"/>
    </source>
</evidence>
<keyword evidence="1" id="KW-0808">Transferase</keyword>
<protein>
    <submittedName>
        <fullName evidence="8">Uncharacterized protein</fullName>
    </submittedName>
</protein>
<evidence type="ECO:0000313" key="8">
    <source>
        <dbReference type="Ensembl" id="ENSRROP00000004995.1"/>
    </source>
</evidence>
<feature type="domain" description="Serine/threonine-protein kinase Atg1-like tMIT" evidence="6">
    <location>
        <begin position="354"/>
        <end position="436"/>
    </location>
</feature>
<dbReference type="OMA" id="EETLMEX"/>
<dbReference type="InterPro" id="IPR022708">
    <property type="entry name" value="Atg1-like_tMIT"/>
</dbReference>
<evidence type="ECO:0000259" key="7">
    <source>
        <dbReference type="Pfam" id="PF21127"/>
    </source>
</evidence>
<dbReference type="STRING" id="61622.ENSRROP00000004995"/>
<sequence>MGFLRLGSCSPVPADTAQTVGRRLSTGSSRPYSPSPLVGTIPEQFSQCCCGHPQGHDSRSRNSSGSPVPQAQSPQSLLLGARLQSAPTLTDIYQNKQKLRKQHSDPVCPTHAGAGYSYSPQPSRPGSLGTSPTKHLGSSPRSSDWFFKTPLPTIIGSPTKVCLLNPFAECSGTISAHCNLCLLGSRDSPDSAPAGACGIVLAPPAGIAASSRAVLFTVGSPPHSAVAPTCTHMLLRTRTTSVGPSNSGGSLCAVSGRVCVGSPPGPGFGSSPPGAEAAPNLRYVPYGASPPSLEGLITFEAPELPEETLMEREHTDTLRHLNVMLMFTECVLDLTAVRGGNPELCTSAVSLYQIQESVVVDQISQLSKDWGRVEQLVLYMKAAQLLAASLHLAKAQIKSGKLSPSTAVKQVVKNLNERYKFCITMCKKLTEKLNRFFSDKQRFIDEINSVTAEKLIYNCAVEMVQSAALDEMFQQTEDIVYRYHKAALLLEGLTKILQDPADIENVHKYKCSIERRLSALCHSTATV</sequence>